<evidence type="ECO:0000256" key="1">
    <source>
        <dbReference type="ARBA" id="ARBA00022741"/>
    </source>
</evidence>
<dbReference type="GO" id="GO:0016020">
    <property type="term" value="C:membrane"/>
    <property type="evidence" value="ECO:0007669"/>
    <property type="project" value="TreeGrafter"/>
</dbReference>
<keyword evidence="5" id="KW-1185">Reference proteome</keyword>
<dbReference type="InterPro" id="IPR042099">
    <property type="entry name" value="ANL_N_sf"/>
</dbReference>
<dbReference type="Gene3D" id="3.40.50.12780">
    <property type="entry name" value="N-terminal domain of ligase-like"/>
    <property type="match status" value="1"/>
</dbReference>
<gene>
    <name evidence="4" type="ORF">SARC_01717</name>
</gene>
<proteinExistence type="predicted"/>
<name>A0A0L0GD38_9EUKA</name>
<keyword evidence="2" id="KW-0067">ATP-binding</keyword>
<dbReference type="eggNOG" id="KOG1256">
    <property type="taxonomic scope" value="Eukaryota"/>
</dbReference>
<dbReference type="PANTHER" id="PTHR43272:SF33">
    <property type="entry name" value="AMP-BINDING DOMAIN-CONTAINING PROTEIN-RELATED"/>
    <property type="match status" value="1"/>
</dbReference>
<dbReference type="SUPFAM" id="SSF56801">
    <property type="entry name" value="Acetyl-CoA synthetase-like"/>
    <property type="match status" value="1"/>
</dbReference>
<evidence type="ECO:0000313" key="4">
    <source>
        <dbReference type="EMBL" id="KNC86148.1"/>
    </source>
</evidence>
<dbReference type="RefSeq" id="XP_014160050.1">
    <property type="nucleotide sequence ID" value="XM_014304575.1"/>
</dbReference>
<organism evidence="4 5">
    <name type="scientific">Sphaeroforma arctica JP610</name>
    <dbReference type="NCBI Taxonomy" id="667725"/>
    <lineage>
        <taxon>Eukaryota</taxon>
        <taxon>Ichthyosporea</taxon>
        <taxon>Ichthyophonida</taxon>
        <taxon>Sphaeroforma</taxon>
    </lineage>
</organism>
<dbReference type="Proteomes" id="UP000054560">
    <property type="component" value="Unassembled WGS sequence"/>
</dbReference>
<dbReference type="OrthoDB" id="1700726at2759"/>
<evidence type="ECO:0000256" key="2">
    <source>
        <dbReference type="ARBA" id="ARBA00022840"/>
    </source>
</evidence>
<accession>A0A0L0GD38</accession>
<evidence type="ECO:0000259" key="3">
    <source>
        <dbReference type="Pfam" id="PF00501"/>
    </source>
</evidence>
<dbReference type="Pfam" id="PF00501">
    <property type="entry name" value="AMP-binding"/>
    <property type="match status" value="1"/>
</dbReference>
<dbReference type="InterPro" id="IPR000873">
    <property type="entry name" value="AMP-dep_synth/lig_dom"/>
</dbReference>
<dbReference type="GO" id="GO:0004467">
    <property type="term" value="F:long-chain fatty acid-CoA ligase activity"/>
    <property type="evidence" value="ECO:0007669"/>
    <property type="project" value="TreeGrafter"/>
</dbReference>
<dbReference type="GeneID" id="25902221"/>
<dbReference type="GO" id="GO:0005524">
    <property type="term" value="F:ATP binding"/>
    <property type="evidence" value="ECO:0007669"/>
    <property type="project" value="UniProtKB-KW"/>
</dbReference>
<dbReference type="AlphaFoldDB" id="A0A0L0GD38"/>
<reference evidence="4 5" key="1">
    <citation type="submission" date="2011-02" db="EMBL/GenBank/DDBJ databases">
        <title>The Genome Sequence of Sphaeroforma arctica JP610.</title>
        <authorList>
            <consortium name="The Broad Institute Genome Sequencing Platform"/>
            <person name="Russ C."/>
            <person name="Cuomo C."/>
            <person name="Young S.K."/>
            <person name="Zeng Q."/>
            <person name="Gargeya S."/>
            <person name="Alvarado L."/>
            <person name="Berlin A."/>
            <person name="Chapman S.B."/>
            <person name="Chen Z."/>
            <person name="Freedman E."/>
            <person name="Gellesch M."/>
            <person name="Goldberg J."/>
            <person name="Griggs A."/>
            <person name="Gujja S."/>
            <person name="Heilman E."/>
            <person name="Heiman D."/>
            <person name="Howarth C."/>
            <person name="Mehta T."/>
            <person name="Neiman D."/>
            <person name="Pearson M."/>
            <person name="Roberts A."/>
            <person name="Saif S."/>
            <person name="Shea T."/>
            <person name="Shenoy N."/>
            <person name="Sisk P."/>
            <person name="Stolte C."/>
            <person name="Sykes S."/>
            <person name="White J."/>
            <person name="Yandava C."/>
            <person name="Burger G."/>
            <person name="Gray M.W."/>
            <person name="Holland P.W.H."/>
            <person name="King N."/>
            <person name="Lang F.B.F."/>
            <person name="Roger A.J."/>
            <person name="Ruiz-Trillo I."/>
            <person name="Haas B."/>
            <person name="Nusbaum C."/>
            <person name="Birren B."/>
        </authorList>
    </citation>
    <scope>NUCLEOTIDE SEQUENCE [LARGE SCALE GENOMIC DNA]</scope>
    <source>
        <strain evidence="4 5">JP610</strain>
    </source>
</reference>
<dbReference type="STRING" id="667725.A0A0L0GD38"/>
<protein>
    <recommendedName>
        <fullName evidence="3">AMP-dependent synthetase/ligase domain-containing protein</fullName>
    </recommendedName>
</protein>
<dbReference type="PANTHER" id="PTHR43272">
    <property type="entry name" value="LONG-CHAIN-FATTY-ACID--COA LIGASE"/>
    <property type="match status" value="1"/>
</dbReference>
<evidence type="ECO:0000313" key="5">
    <source>
        <dbReference type="Proteomes" id="UP000054560"/>
    </source>
</evidence>
<dbReference type="GO" id="GO:0005783">
    <property type="term" value="C:endoplasmic reticulum"/>
    <property type="evidence" value="ECO:0007669"/>
    <property type="project" value="TreeGrafter"/>
</dbReference>
<keyword evidence="1" id="KW-0547">Nucleotide-binding</keyword>
<dbReference type="EMBL" id="KQ241666">
    <property type="protein sequence ID" value="KNC86148.1"/>
    <property type="molecule type" value="Genomic_DNA"/>
</dbReference>
<sequence length="191" mass="21295">MQSVVATGDDWGSSAQRFPNYVDGEATWPAELLADTPDRCTTYESFQTIVAENPDRPYLEPWREENQPVGLYSKNRMEWTLSDHALSSYTLPSVAIYDTLGPDSVHYVIEHSEMIAVFFKKTRLESVLTAIGKGLPDLNYAIYFDVVTSDDKARFTKAGVELLNLNKLADMGVDNVFPHDPPTASDVAVLV</sequence>
<feature type="domain" description="AMP-dependent synthetase/ligase" evidence="3">
    <location>
        <begin position="66"/>
        <end position="190"/>
    </location>
</feature>